<dbReference type="RefSeq" id="WP_229923435.1">
    <property type="nucleotide sequence ID" value="NZ_BNBN01000006.1"/>
</dbReference>
<keyword evidence="5 7" id="KW-0472">Membrane</keyword>
<dbReference type="InterPro" id="IPR010343">
    <property type="entry name" value="ArAE_1"/>
</dbReference>
<feature type="transmembrane region" description="Helical" evidence="7">
    <location>
        <begin position="140"/>
        <end position="157"/>
    </location>
</feature>
<comment type="subcellular location">
    <subcellularLocation>
        <location evidence="1">Cell membrane</location>
        <topology evidence="1">Multi-pass membrane protein</topology>
    </subcellularLocation>
</comment>
<keyword evidence="9" id="KW-1185">Reference proteome</keyword>
<dbReference type="Pfam" id="PF06081">
    <property type="entry name" value="ArAE_1"/>
    <property type="match status" value="1"/>
</dbReference>
<feature type="transmembrane region" description="Helical" evidence="7">
    <location>
        <begin position="44"/>
        <end position="64"/>
    </location>
</feature>
<name>A0A7X0HJP9_9ACTN</name>
<keyword evidence="4 7" id="KW-1133">Transmembrane helix</keyword>
<feature type="transmembrane region" description="Helical" evidence="7">
    <location>
        <begin position="95"/>
        <end position="128"/>
    </location>
</feature>
<dbReference type="EMBL" id="JACHEM010000016">
    <property type="protein sequence ID" value="MBB6438924.1"/>
    <property type="molecule type" value="Genomic_DNA"/>
</dbReference>
<feature type="region of interest" description="Disordered" evidence="6">
    <location>
        <begin position="1"/>
        <end position="22"/>
    </location>
</feature>
<feature type="compositionally biased region" description="Basic and acidic residues" evidence="6">
    <location>
        <begin position="1"/>
        <end position="17"/>
    </location>
</feature>
<feature type="transmembrane region" description="Helical" evidence="7">
    <location>
        <begin position="169"/>
        <end position="189"/>
    </location>
</feature>
<protein>
    <submittedName>
        <fullName evidence="8">Uncharacterized membrane protein YgaE (UPF0421/DUF939 family)</fullName>
    </submittedName>
</protein>
<evidence type="ECO:0000256" key="1">
    <source>
        <dbReference type="ARBA" id="ARBA00004651"/>
    </source>
</evidence>
<evidence type="ECO:0000313" key="9">
    <source>
        <dbReference type="Proteomes" id="UP000540423"/>
    </source>
</evidence>
<keyword evidence="3 7" id="KW-0812">Transmembrane</keyword>
<evidence type="ECO:0000313" key="8">
    <source>
        <dbReference type="EMBL" id="MBB6438924.1"/>
    </source>
</evidence>
<reference evidence="8 9" key="1">
    <citation type="submission" date="2020-08" db="EMBL/GenBank/DDBJ databases">
        <title>Genomic Encyclopedia of Type Strains, Phase IV (KMG-IV): sequencing the most valuable type-strain genomes for metagenomic binning, comparative biology and taxonomic classification.</title>
        <authorList>
            <person name="Goeker M."/>
        </authorList>
    </citation>
    <scope>NUCLEOTIDE SEQUENCE [LARGE SCALE GENOMIC DNA]</scope>
    <source>
        <strain evidence="8 9">DSM 40141</strain>
    </source>
</reference>
<dbReference type="GO" id="GO:0005886">
    <property type="term" value="C:plasma membrane"/>
    <property type="evidence" value="ECO:0007669"/>
    <property type="project" value="UniProtKB-SubCell"/>
</dbReference>
<evidence type="ECO:0000256" key="2">
    <source>
        <dbReference type="ARBA" id="ARBA00022475"/>
    </source>
</evidence>
<sequence length="405" mass="44382">MKEQGNAEGSTEEKPEGHQPSWSTRVAQWWQRAWSYSGHERHTVLLIAKSALAATLSWFVAYDLMHAKSPAFAPFSAVLTMQATVYRSLVQSLRYVGAVVVGVAVQAALGLSAGPTLATFALVAVITLAVGRWAPLGSQGTQVSTAAFFAFSTYVSTSTNDTRLEQLQQIVLLVLVGCAIGAAVHILVVPPMRYRNAEYGIRSLAHTLRDLLGDMAPVLREGAPDEDSTAQWRRRADRTDTLISGARSSLRTAEESIHFNPRSRLPGHRGHTSFQGYAVVLEALVRTLYQMASLTRSLDRWHGEESGYEYLPFLRSYAGFLDALGKCAAVLADLDESRLPSQAKELCRLADEAQQQRQALAEEAVARGLPLTDPSQPYGELVVEATRLMEECNNCCDALRSWAED</sequence>
<gene>
    <name evidence="8" type="ORF">HNQ79_005436</name>
</gene>
<evidence type="ECO:0000256" key="5">
    <source>
        <dbReference type="ARBA" id="ARBA00023136"/>
    </source>
</evidence>
<evidence type="ECO:0000256" key="7">
    <source>
        <dbReference type="SAM" id="Phobius"/>
    </source>
</evidence>
<dbReference type="Proteomes" id="UP000540423">
    <property type="component" value="Unassembled WGS sequence"/>
</dbReference>
<proteinExistence type="predicted"/>
<organism evidence="8 9">
    <name type="scientific">Streptomyces candidus</name>
    <dbReference type="NCBI Taxonomy" id="67283"/>
    <lineage>
        <taxon>Bacteria</taxon>
        <taxon>Bacillati</taxon>
        <taxon>Actinomycetota</taxon>
        <taxon>Actinomycetes</taxon>
        <taxon>Kitasatosporales</taxon>
        <taxon>Streptomycetaceae</taxon>
        <taxon>Streptomyces</taxon>
    </lineage>
</organism>
<dbReference type="AlphaFoldDB" id="A0A7X0HJP9"/>
<accession>A0A7X0HJP9</accession>
<evidence type="ECO:0000256" key="6">
    <source>
        <dbReference type="SAM" id="MobiDB-lite"/>
    </source>
</evidence>
<evidence type="ECO:0000256" key="3">
    <source>
        <dbReference type="ARBA" id="ARBA00022692"/>
    </source>
</evidence>
<evidence type="ECO:0000256" key="4">
    <source>
        <dbReference type="ARBA" id="ARBA00022989"/>
    </source>
</evidence>
<keyword evidence="2" id="KW-1003">Cell membrane</keyword>
<feature type="transmembrane region" description="Helical" evidence="7">
    <location>
        <begin position="71"/>
        <end position="89"/>
    </location>
</feature>
<comment type="caution">
    <text evidence="8">The sequence shown here is derived from an EMBL/GenBank/DDBJ whole genome shotgun (WGS) entry which is preliminary data.</text>
</comment>